<dbReference type="Proteomes" id="UP000596742">
    <property type="component" value="Unassembled WGS sequence"/>
</dbReference>
<evidence type="ECO:0008006" key="6">
    <source>
        <dbReference type="Google" id="ProtNLM"/>
    </source>
</evidence>
<dbReference type="PANTHER" id="PTHR10656">
    <property type="entry name" value="CELL FATE DETERMINING PROTEIN MAB21-RELATED"/>
    <property type="match status" value="1"/>
</dbReference>
<dbReference type="Pfam" id="PF20266">
    <property type="entry name" value="Mab-21_C"/>
    <property type="match status" value="1"/>
</dbReference>
<name>A0A8B6DBJ2_MYTGA</name>
<dbReference type="OrthoDB" id="6106722at2759"/>
<organism evidence="4 5">
    <name type="scientific">Mytilus galloprovincialis</name>
    <name type="common">Mediterranean mussel</name>
    <dbReference type="NCBI Taxonomy" id="29158"/>
    <lineage>
        <taxon>Eukaryota</taxon>
        <taxon>Metazoa</taxon>
        <taxon>Spiralia</taxon>
        <taxon>Lophotrochozoa</taxon>
        <taxon>Mollusca</taxon>
        <taxon>Bivalvia</taxon>
        <taxon>Autobranchia</taxon>
        <taxon>Pteriomorphia</taxon>
        <taxon>Mytilida</taxon>
        <taxon>Mytiloidea</taxon>
        <taxon>Mytilidae</taxon>
        <taxon>Mytilinae</taxon>
        <taxon>Mytilus</taxon>
    </lineage>
</organism>
<dbReference type="SMART" id="SM01265">
    <property type="entry name" value="Mab-21"/>
    <property type="match status" value="1"/>
</dbReference>
<dbReference type="InterPro" id="IPR046903">
    <property type="entry name" value="Mab-21-like_nuc_Trfase"/>
</dbReference>
<evidence type="ECO:0000256" key="1">
    <source>
        <dbReference type="ARBA" id="ARBA00008307"/>
    </source>
</evidence>
<sequence length="617" mass="71012">MIYNAFNGNTQISSGSLAEGIDLPGSDVDVMFVLNEADVIRNVRDTKHVKTKQQDYIYLIQHSVFVMETDRNHPGFTRLRLIAAGDGKTHNISPESFKSTSHGLYLSVDKFLNGIRKQNPHHHLVTHGPCLSFTHLSEDVAFCLRSKYLPYSAISWTMRYRRQWPSNFVIDKVKQYGCLLVPIGPKHMSDSNILWRVSFSVVEKQLVHSFNFTQLLCYALLKITLKRIVNTNSNVKDLLCSYFMKTALFWVSEEVDIDTFQIPKLFTCFFLCLDKLTSWVKNCYCPNYFIPEHNMFLGKITQDNNKMLLRVLNTIKVGGIDRLTRNLFPPSSVLISTKKESSFMKLDFLYYRIYGGKTVNDFRECYKVMALTTSLIKSESTSFIIDVCKQEHAIYSQLVVQLLPTPTMIHKMYKLYHKHLQDCSKTDAVSGWLLYASFYYGTGQFSVTLKLIDYVLSRSSPNMVPRINYYSEELIDRYRQNVHPKMTLVEKMKIAIEGSVAYLQHSSLIPAELQLEVKDSPIRISPIVMSHCLRFLCYHHLNKVRNKQQALRDLNATVNEECAKGSTRSSESLTILGVCVELSGDKNLAYECFQKALRCNYMICSSARIRMSKLFDV</sequence>
<protein>
    <recommendedName>
        <fullName evidence="6">Mab-21-like HhH/H2TH-like domain-containing protein</fullName>
    </recommendedName>
</protein>
<accession>A0A8B6DBJ2</accession>
<evidence type="ECO:0000313" key="5">
    <source>
        <dbReference type="Proteomes" id="UP000596742"/>
    </source>
</evidence>
<dbReference type="InterPro" id="IPR046906">
    <property type="entry name" value="Mab-21_HhH/H2TH-like"/>
</dbReference>
<reference evidence="4" key="1">
    <citation type="submission" date="2018-11" db="EMBL/GenBank/DDBJ databases">
        <authorList>
            <person name="Alioto T."/>
            <person name="Alioto T."/>
        </authorList>
    </citation>
    <scope>NUCLEOTIDE SEQUENCE</scope>
</reference>
<evidence type="ECO:0000259" key="3">
    <source>
        <dbReference type="Pfam" id="PF20266"/>
    </source>
</evidence>
<dbReference type="AlphaFoldDB" id="A0A8B6DBJ2"/>
<comment type="similarity">
    <text evidence="1">Belongs to the mab-21 family.</text>
</comment>
<evidence type="ECO:0000259" key="2">
    <source>
        <dbReference type="Pfam" id="PF03281"/>
    </source>
</evidence>
<feature type="domain" description="Mab-21-like HhH/H2TH-like" evidence="3">
    <location>
        <begin position="217"/>
        <end position="309"/>
    </location>
</feature>
<dbReference type="InterPro" id="IPR024810">
    <property type="entry name" value="MAB21L/cGLR"/>
</dbReference>
<dbReference type="Pfam" id="PF03281">
    <property type="entry name" value="Mab-21"/>
    <property type="match status" value="1"/>
</dbReference>
<gene>
    <name evidence="4" type="ORF">MGAL_10B053371</name>
</gene>
<keyword evidence="5" id="KW-1185">Reference proteome</keyword>
<dbReference type="PANTHER" id="PTHR10656:SF69">
    <property type="entry name" value="MAB-21-LIKE HHH_H2TH-LIKE DOMAIN-CONTAINING PROTEIN"/>
    <property type="match status" value="1"/>
</dbReference>
<comment type="caution">
    <text evidence="4">The sequence shown here is derived from an EMBL/GenBank/DDBJ whole genome shotgun (WGS) entry which is preliminary data.</text>
</comment>
<feature type="domain" description="Mab-21-like nucleotidyltransferase" evidence="2">
    <location>
        <begin position="136"/>
        <end position="208"/>
    </location>
</feature>
<dbReference type="EMBL" id="UYJE01003256">
    <property type="protein sequence ID" value="VDI17799.1"/>
    <property type="molecule type" value="Genomic_DNA"/>
</dbReference>
<proteinExistence type="inferred from homology"/>
<evidence type="ECO:0000313" key="4">
    <source>
        <dbReference type="EMBL" id="VDI17799.1"/>
    </source>
</evidence>
<dbReference type="Gene3D" id="1.10.1410.40">
    <property type="match status" value="1"/>
</dbReference>